<gene>
    <name evidence="2" type="ORF">GCM10011383_28200</name>
</gene>
<evidence type="ECO:0000259" key="1">
    <source>
        <dbReference type="Pfam" id="PF08123"/>
    </source>
</evidence>
<feature type="domain" description="DOT1" evidence="1">
    <location>
        <begin position="149"/>
        <end position="213"/>
    </location>
</feature>
<dbReference type="InterPro" id="IPR025789">
    <property type="entry name" value="DOT1_dom"/>
</dbReference>
<evidence type="ECO:0000313" key="3">
    <source>
        <dbReference type="Proteomes" id="UP000632273"/>
    </source>
</evidence>
<protein>
    <recommendedName>
        <fullName evidence="1">DOT1 domain-containing protein</fullName>
    </recommendedName>
</protein>
<evidence type="ECO:0000313" key="2">
    <source>
        <dbReference type="EMBL" id="GGF15275.1"/>
    </source>
</evidence>
<name>A0ABQ1UE98_9BACT</name>
<dbReference type="SUPFAM" id="SSF53335">
    <property type="entry name" value="S-adenosyl-L-methionine-dependent methyltransferases"/>
    <property type="match status" value="1"/>
</dbReference>
<proteinExistence type="predicted"/>
<organism evidence="2 3">
    <name type="scientific">Hymenobacter cavernae</name>
    <dbReference type="NCBI Taxonomy" id="2044852"/>
    <lineage>
        <taxon>Bacteria</taxon>
        <taxon>Pseudomonadati</taxon>
        <taxon>Bacteroidota</taxon>
        <taxon>Cytophagia</taxon>
        <taxon>Cytophagales</taxon>
        <taxon>Hymenobacteraceae</taxon>
        <taxon>Hymenobacter</taxon>
    </lineage>
</organism>
<dbReference type="EMBL" id="BMHT01000005">
    <property type="protein sequence ID" value="GGF15275.1"/>
    <property type="molecule type" value="Genomic_DNA"/>
</dbReference>
<comment type="caution">
    <text evidence="2">The sequence shown here is derived from an EMBL/GenBank/DDBJ whole genome shotgun (WGS) entry which is preliminary data.</text>
</comment>
<keyword evidence="3" id="KW-1185">Reference proteome</keyword>
<dbReference type="InterPro" id="IPR029063">
    <property type="entry name" value="SAM-dependent_MTases_sf"/>
</dbReference>
<dbReference type="Gene3D" id="3.40.50.150">
    <property type="entry name" value="Vaccinia Virus protein VP39"/>
    <property type="match status" value="1"/>
</dbReference>
<reference evidence="3" key="1">
    <citation type="journal article" date="2019" name="Int. J. Syst. Evol. Microbiol.">
        <title>The Global Catalogue of Microorganisms (GCM) 10K type strain sequencing project: providing services to taxonomists for standard genome sequencing and annotation.</title>
        <authorList>
            <consortium name="The Broad Institute Genomics Platform"/>
            <consortium name="The Broad Institute Genome Sequencing Center for Infectious Disease"/>
            <person name="Wu L."/>
            <person name="Ma J."/>
        </authorList>
    </citation>
    <scope>NUCLEOTIDE SEQUENCE [LARGE SCALE GENOMIC DNA]</scope>
    <source>
        <strain evidence="3">CGMCC 1.15197</strain>
    </source>
</reference>
<accession>A0ABQ1UE98</accession>
<dbReference type="Proteomes" id="UP000632273">
    <property type="component" value="Unassembled WGS sequence"/>
</dbReference>
<sequence>MVIREIQADLEAIERNAALYEEINFDSRVEALDFLDFHVLDRLEGLLQALNPSTELLPLQRRAEDVKRQLEAVDAALFQRLRADIRAGRCRGASLLALINTYVGRGASGEQAQQEIGYDNLDVFTNGLFPNLAFPLETQEREPEMVFYQKTPARIILELVEQAQLTSADVLYDLGSGLGHVPTLVNLLSGATTKGVEVEPAYCVYANACATDLNLSRVMFIQADARTANYSDGTVFFLYTPFQGRILQEVLARLQAEARSRSIRLFTYGPCTLHIAQQHWLKCVDSVDHTIYKLAEFSSLP</sequence>
<dbReference type="Pfam" id="PF08123">
    <property type="entry name" value="DOT1"/>
    <property type="match status" value="1"/>
</dbReference>